<name>A0A3P7P846_9FIRM</name>
<dbReference type="SUPFAM" id="SSF52540">
    <property type="entry name" value="P-loop containing nucleoside triphosphate hydrolases"/>
    <property type="match status" value="1"/>
</dbReference>
<reference evidence="5 6" key="1">
    <citation type="submission" date="2018-09" db="EMBL/GenBank/DDBJ databases">
        <authorList>
            <person name="Postec A."/>
        </authorList>
    </citation>
    <scope>NUCLEOTIDE SEQUENCE [LARGE SCALE GENOMIC DNA]</scope>
    <source>
        <strain evidence="5">70B-A</strain>
    </source>
</reference>
<dbReference type="PROSITE" id="PS50893">
    <property type="entry name" value="ABC_TRANSPORTER_2"/>
    <property type="match status" value="1"/>
</dbReference>
<dbReference type="AlphaFoldDB" id="A0A3P7P846"/>
<dbReference type="InterPro" id="IPR027417">
    <property type="entry name" value="P-loop_NTPase"/>
</dbReference>
<dbReference type="PANTHER" id="PTHR42781:SF4">
    <property type="entry name" value="SPERMIDINE_PUTRESCINE IMPORT ATP-BINDING PROTEIN POTA"/>
    <property type="match status" value="1"/>
</dbReference>
<accession>A0A3P7P846</accession>
<keyword evidence="1" id="KW-0813">Transport</keyword>
<dbReference type="EMBL" id="LR130778">
    <property type="protein sequence ID" value="VDN46393.1"/>
    <property type="molecule type" value="Genomic_DNA"/>
</dbReference>
<dbReference type="GO" id="GO:0016887">
    <property type="term" value="F:ATP hydrolysis activity"/>
    <property type="evidence" value="ECO:0007669"/>
    <property type="project" value="InterPro"/>
</dbReference>
<dbReference type="Proteomes" id="UP000279029">
    <property type="component" value="Chromosome"/>
</dbReference>
<feature type="domain" description="ABC transporter" evidence="4">
    <location>
        <begin position="8"/>
        <end position="226"/>
    </location>
</feature>
<dbReference type="InterPro" id="IPR050093">
    <property type="entry name" value="ABC_SmlMolc_Importer"/>
</dbReference>
<sequence length="226" mass="25758">MKQRESILRINAVEKKYNHQEVLKRVDLMVTSGERIAVMGPSGSGKTTLLRLIAGLEMPDSGEILLFNKIVSQPRGAIPPNKRHIGMVFQNATLWPFMSVKKNILFPLHKNEIRTQDSYINELMDHLDIRRLLYTKPSNLSGGEAKRVAIARALISKPQLLLLDEPLTHLDKASKEKISEVMDRFITKHKTTLIYVTHEESEAKLLADTIYKIEDGSLFHEEYTKA</sequence>
<keyword evidence="6" id="KW-1185">Reference proteome</keyword>
<dbReference type="InterPro" id="IPR017871">
    <property type="entry name" value="ABC_transporter-like_CS"/>
</dbReference>
<dbReference type="RefSeq" id="WP_125135916.1">
    <property type="nucleotide sequence ID" value="NZ_LR130778.1"/>
</dbReference>
<dbReference type="Gene3D" id="3.40.50.300">
    <property type="entry name" value="P-loop containing nucleotide triphosphate hydrolases"/>
    <property type="match status" value="1"/>
</dbReference>
<evidence type="ECO:0000256" key="3">
    <source>
        <dbReference type="ARBA" id="ARBA00022840"/>
    </source>
</evidence>
<dbReference type="InterPro" id="IPR003593">
    <property type="entry name" value="AAA+_ATPase"/>
</dbReference>
<dbReference type="InterPro" id="IPR003439">
    <property type="entry name" value="ABC_transporter-like_ATP-bd"/>
</dbReference>
<dbReference type="PANTHER" id="PTHR42781">
    <property type="entry name" value="SPERMIDINE/PUTRESCINE IMPORT ATP-BINDING PROTEIN POTA"/>
    <property type="match status" value="1"/>
</dbReference>
<dbReference type="GO" id="GO:0005524">
    <property type="term" value="F:ATP binding"/>
    <property type="evidence" value="ECO:0007669"/>
    <property type="project" value="UniProtKB-KW"/>
</dbReference>
<keyword evidence="3 5" id="KW-0067">ATP-binding</keyword>
<dbReference type="PROSITE" id="PS00211">
    <property type="entry name" value="ABC_TRANSPORTER_1"/>
    <property type="match status" value="1"/>
</dbReference>
<keyword evidence="2" id="KW-0547">Nucleotide-binding</keyword>
<dbReference type="KEGG" id="cbar:PATL70BA_0536"/>
<proteinExistence type="predicted"/>
<dbReference type="SMART" id="SM00382">
    <property type="entry name" value="AAA"/>
    <property type="match status" value="1"/>
</dbReference>
<protein>
    <submittedName>
        <fullName evidence="5">ABC transporter, ATP-binding protein</fullName>
    </submittedName>
</protein>
<dbReference type="Pfam" id="PF00005">
    <property type="entry name" value="ABC_tran"/>
    <property type="match status" value="1"/>
</dbReference>
<evidence type="ECO:0000256" key="1">
    <source>
        <dbReference type="ARBA" id="ARBA00022448"/>
    </source>
</evidence>
<evidence type="ECO:0000313" key="6">
    <source>
        <dbReference type="Proteomes" id="UP000279029"/>
    </source>
</evidence>
<evidence type="ECO:0000313" key="5">
    <source>
        <dbReference type="EMBL" id="VDN46393.1"/>
    </source>
</evidence>
<dbReference type="OrthoDB" id="9802264at2"/>
<evidence type="ECO:0000256" key="2">
    <source>
        <dbReference type="ARBA" id="ARBA00022741"/>
    </source>
</evidence>
<evidence type="ECO:0000259" key="4">
    <source>
        <dbReference type="PROSITE" id="PS50893"/>
    </source>
</evidence>
<organism evidence="5 6">
    <name type="scientific">Petrocella atlantisensis</name>
    <dbReference type="NCBI Taxonomy" id="2173034"/>
    <lineage>
        <taxon>Bacteria</taxon>
        <taxon>Bacillati</taxon>
        <taxon>Bacillota</taxon>
        <taxon>Clostridia</taxon>
        <taxon>Lachnospirales</taxon>
        <taxon>Vallitaleaceae</taxon>
        <taxon>Petrocella</taxon>
    </lineage>
</organism>
<gene>
    <name evidence="5" type="ORF">PATL70BA_0536</name>
</gene>